<name>A0ABT4EM89_9BACI</name>
<dbReference type="Pfam" id="PF10844">
    <property type="entry name" value="DUF2577"/>
    <property type="match status" value="1"/>
</dbReference>
<dbReference type="EMBL" id="JAMDLZ010000012">
    <property type="protein sequence ID" value="MCY9546774.1"/>
    <property type="molecule type" value="Genomic_DNA"/>
</dbReference>
<keyword evidence="2" id="KW-1185">Reference proteome</keyword>
<accession>A0ABT4EM89</accession>
<gene>
    <name evidence="1" type="ORF">M5W82_07385</name>
</gene>
<dbReference type="InterPro" id="IPR022555">
    <property type="entry name" value="DUF2577"/>
</dbReference>
<dbReference type="Proteomes" id="UP001527052">
    <property type="component" value="Unassembled WGS sequence"/>
</dbReference>
<dbReference type="RefSeq" id="WP_268637011.1">
    <property type="nucleotide sequence ID" value="NZ_JAMDLZ010000012.1"/>
</dbReference>
<sequence length="101" mass="10477">MEGSGASRLYQLFGGGSGSSGIEIKLATIKALPPTIAVQIDGDSIDTPVEGIIVAEYLTEHKRTINGAEAIFSCDLKVGDSVIVVIANDGQVVYVLDKAVV</sequence>
<reference evidence="1 2" key="1">
    <citation type="submission" date="2022-05" db="EMBL/GenBank/DDBJ databases">
        <title>Genome Sequencing of Bee-Associated Microbes.</title>
        <authorList>
            <person name="Dunlap C."/>
        </authorList>
    </citation>
    <scope>NUCLEOTIDE SEQUENCE [LARGE SCALE GENOMIC DNA]</scope>
    <source>
        <strain evidence="1 2">NRRL BD-083</strain>
    </source>
</reference>
<protein>
    <submittedName>
        <fullName evidence="1">DUF2577 domain-containing protein</fullName>
    </submittedName>
</protein>
<evidence type="ECO:0000313" key="1">
    <source>
        <dbReference type="EMBL" id="MCY9546774.1"/>
    </source>
</evidence>
<proteinExistence type="predicted"/>
<comment type="caution">
    <text evidence="1">The sequence shown here is derived from an EMBL/GenBank/DDBJ whole genome shotgun (WGS) entry which is preliminary data.</text>
</comment>
<evidence type="ECO:0000313" key="2">
    <source>
        <dbReference type="Proteomes" id="UP001527052"/>
    </source>
</evidence>
<organism evidence="1 2">
    <name type="scientific">Lysinibacillus xylanilyticus</name>
    <dbReference type="NCBI Taxonomy" id="582475"/>
    <lineage>
        <taxon>Bacteria</taxon>
        <taxon>Bacillati</taxon>
        <taxon>Bacillota</taxon>
        <taxon>Bacilli</taxon>
        <taxon>Bacillales</taxon>
        <taxon>Bacillaceae</taxon>
        <taxon>Lysinibacillus</taxon>
    </lineage>
</organism>